<evidence type="ECO:0000313" key="1">
    <source>
        <dbReference type="EMBL" id="DAD90376.1"/>
    </source>
</evidence>
<name>A0A8S5N800_9CAUD</name>
<sequence>MKTLQECHSNNNVKIGDVIMAYIKRTRHYSIVRGVTRGENGELIDTETLVDGACRTADMAMKKARKINKNMLPMSAEYHAQVTRMREEDYWANCEFGDDTIIDYSGSVSGNVVEDDIISEENN</sequence>
<reference evidence="1" key="1">
    <citation type="journal article" date="2021" name="Proc. Natl. Acad. Sci. U.S.A.">
        <title>A Catalog of Tens of Thousands of Viruses from Human Metagenomes Reveals Hidden Associations with Chronic Diseases.</title>
        <authorList>
            <person name="Tisza M.J."/>
            <person name="Buck C.B."/>
        </authorList>
    </citation>
    <scope>NUCLEOTIDE SEQUENCE</scope>
    <source>
        <strain evidence="1">CtcKt3</strain>
    </source>
</reference>
<accession>A0A8S5N800</accession>
<dbReference type="EMBL" id="BK015084">
    <property type="protein sequence ID" value="DAD90376.1"/>
    <property type="molecule type" value="Genomic_DNA"/>
</dbReference>
<organism evidence="1">
    <name type="scientific">Podoviridae sp. ctcKt3</name>
    <dbReference type="NCBI Taxonomy" id="2826566"/>
    <lineage>
        <taxon>Viruses</taxon>
        <taxon>Duplodnaviria</taxon>
        <taxon>Heunggongvirae</taxon>
        <taxon>Uroviricota</taxon>
        <taxon>Caudoviricetes</taxon>
    </lineage>
</organism>
<proteinExistence type="predicted"/>
<protein>
    <submittedName>
        <fullName evidence="1">STAT1 TAZ2 binding domain</fullName>
    </submittedName>
</protein>